<dbReference type="Proteomes" id="UP000322899">
    <property type="component" value="Unassembled WGS sequence"/>
</dbReference>
<evidence type="ECO:0000256" key="4">
    <source>
        <dbReference type="ARBA" id="ARBA00022980"/>
    </source>
</evidence>
<evidence type="ECO:0000256" key="2">
    <source>
        <dbReference type="ARBA" id="ARBA00006242"/>
    </source>
</evidence>
<dbReference type="InterPro" id="IPR001865">
    <property type="entry name" value="Ribosomal_uS2"/>
</dbReference>
<dbReference type="InterPro" id="IPR005707">
    <property type="entry name" value="Ribosomal_uS2_euk/arc"/>
</dbReference>
<dbReference type="SUPFAM" id="SSF52313">
    <property type="entry name" value="Ribosomal protein S2"/>
    <property type="match status" value="1"/>
</dbReference>
<dbReference type="OrthoDB" id="414863at2759"/>
<dbReference type="GO" id="GO:0000028">
    <property type="term" value="P:ribosomal small subunit assembly"/>
    <property type="evidence" value="ECO:0007669"/>
    <property type="project" value="UniProtKB-UniRule"/>
</dbReference>
<evidence type="ECO:0000313" key="14">
    <source>
        <dbReference type="EMBL" id="KAA0174586.1"/>
    </source>
</evidence>
<protein>
    <recommendedName>
        <fullName evidence="6">Small ribosomal subunit protein uS2</fullName>
    </recommendedName>
</protein>
<dbReference type="NCBIfam" id="TIGR01012">
    <property type="entry name" value="uS2_euk_arch"/>
    <property type="match status" value="1"/>
</dbReference>
<keyword evidence="16" id="KW-1185">Reference proteome</keyword>
<dbReference type="GO" id="GO:0022627">
    <property type="term" value="C:cytosolic small ribosomal subunit"/>
    <property type="evidence" value="ECO:0007669"/>
    <property type="project" value="UniProtKB-UniRule"/>
</dbReference>
<dbReference type="EMBL" id="VLTN01000006">
    <property type="protein sequence ID" value="KAA0155619.1"/>
    <property type="molecule type" value="Genomic_DNA"/>
</dbReference>
<evidence type="ECO:0000313" key="16">
    <source>
        <dbReference type="Proteomes" id="UP000323011"/>
    </source>
</evidence>
<dbReference type="EMBL" id="HBET01018273">
    <property type="protein sequence ID" value="CAD8567933.1"/>
    <property type="molecule type" value="Transcribed_RNA"/>
</dbReference>
<dbReference type="Proteomes" id="UP000325113">
    <property type="component" value="Unassembled WGS sequence"/>
</dbReference>
<feature type="region of interest" description="Disordered" evidence="8">
    <location>
        <begin position="254"/>
        <end position="282"/>
    </location>
</feature>
<evidence type="ECO:0000256" key="6">
    <source>
        <dbReference type="HAMAP-Rule" id="MF_03015"/>
    </source>
</evidence>
<reference evidence="10" key="2">
    <citation type="submission" date="2021-01" db="EMBL/GenBank/DDBJ databases">
        <authorList>
            <person name="Corre E."/>
            <person name="Pelletier E."/>
            <person name="Niang G."/>
            <person name="Scheremetjew M."/>
            <person name="Finn R."/>
            <person name="Kale V."/>
            <person name="Holt S."/>
            <person name="Cochrane G."/>
            <person name="Meng A."/>
            <person name="Brown T."/>
            <person name="Cohen L."/>
        </authorList>
    </citation>
    <scope>NUCLEOTIDE SEQUENCE</scope>
    <source>
        <strain evidence="10">E4-10</strain>
    </source>
</reference>
<dbReference type="EMBL" id="VLTL01000145">
    <property type="protein sequence ID" value="KAA0158541.1"/>
    <property type="molecule type" value="Genomic_DNA"/>
</dbReference>
<organism evidence="13 18">
    <name type="scientific">Cafeteria roenbergensis</name>
    <name type="common">Marine flagellate</name>
    <dbReference type="NCBI Taxonomy" id="33653"/>
    <lineage>
        <taxon>Eukaryota</taxon>
        <taxon>Sar</taxon>
        <taxon>Stramenopiles</taxon>
        <taxon>Bigyra</taxon>
        <taxon>Opalozoa</taxon>
        <taxon>Bicosoecida</taxon>
        <taxon>Cafeteriaceae</taxon>
        <taxon>Cafeteria</taxon>
    </lineage>
</organism>
<dbReference type="Proteomes" id="UP000323011">
    <property type="component" value="Unassembled WGS sequence"/>
</dbReference>
<evidence type="ECO:0000313" key="12">
    <source>
        <dbReference type="EMBL" id="KAA0158541.1"/>
    </source>
</evidence>
<evidence type="ECO:0000313" key="17">
    <source>
        <dbReference type="Proteomes" id="UP000324907"/>
    </source>
</evidence>
<dbReference type="PANTHER" id="PTHR11489">
    <property type="entry name" value="40S RIBOSOMAL PROTEIN SA"/>
    <property type="match status" value="1"/>
</dbReference>
<dbReference type="InterPro" id="IPR027498">
    <property type="entry name" value="Ribosomal_uS2_euk"/>
</dbReference>
<evidence type="ECO:0000256" key="5">
    <source>
        <dbReference type="ARBA" id="ARBA00023274"/>
    </source>
</evidence>
<proteinExistence type="inferred from homology"/>
<evidence type="ECO:0000313" key="13">
    <source>
        <dbReference type="EMBL" id="KAA0163831.1"/>
    </source>
</evidence>
<evidence type="ECO:0000256" key="8">
    <source>
        <dbReference type="SAM" id="MobiDB-lite"/>
    </source>
</evidence>
<evidence type="ECO:0000256" key="1">
    <source>
        <dbReference type="ARBA" id="ARBA00004496"/>
    </source>
</evidence>
<dbReference type="PROSITE" id="PS00963">
    <property type="entry name" value="RIBOSOMAL_S2_2"/>
    <property type="match status" value="1"/>
</dbReference>
<comment type="subunit">
    <text evidence="6">Component of the small ribosomal subunit. Mature ribosomes consist of a small (40S) and a large (60S) subunit. The 40S subunit contains about 33 different proteins and 1 molecule of RNA (18S). The 60S subunit contains about 49 different proteins and 3 molecules of RNA (25S, 5.8S and 5S). Interacts with ribosomal protein S21.</text>
</comment>
<evidence type="ECO:0000256" key="7">
    <source>
        <dbReference type="RuleBase" id="RU003631"/>
    </source>
</evidence>
<dbReference type="InterPro" id="IPR023591">
    <property type="entry name" value="Ribosomal_uS2_flav_dom_sf"/>
</dbReference>
<dbReference type="GO" id="GO:0003735">
    <property type="term" value="F:structural constituent of ribosome"/>
    <property type="evidence" value="ECO:0007669"/>
    <property type="project" value="UniProtKB-UniRule"/>
</dbReference>
<evidence type="ECO:0000259" key="9">
    <source>
        <dbReference type="Pfam" id="PF16122"/>
    </source>
</evidence>
<dbReference type="OMA" id="VKNFFEP"/>
<dbReference type="GO" id="GO:0006412">
    <property type="term" value="P:translation"/>
    <property type="evidence" value="ECO:0007669"/>
    <property type="project" value="UniProtKB-UniRule"/>
</dbReference>
<dbReference type="CDD" id="cd01425">
    <property type="entry name" value="RPS2"/>
    <property type="match status" value="1"/>
</dbReference>
<comment type="subcellular location">
    <subcellularLocation>
        <location evidence="1 6">Cytoplasm</location>
    </subcellularLocation>
</comment>
<evidence type="ECO:0000313" key="10">
    <source>
        <dbReference type="EMBL" id="CAD8567933.1"/>
    </source>
</evidence>
<gene>
    <name evidence="10" type="ORF">CROE0942_LOCUS12313</name>
    <name evidence="14" type="ORF">FNF27_03961</name>
    <name evidence="12" type="ORF">FNF28_06162</name>
    <name evidence="11" type="ORF">FNF29_01536</name>
    <name evidence="13" type="ORF">FNF31_02686</name>
</gene>
<dbReference type="Proteomes" id="UP000324907">
    <property type="component" value="Unassembled WGS sequence"/>
</dbReference>
<evidence type="ECO:0000313" key="18">
    <source>
        <dbReference type="Proteomes" id="UP000325113"/>
    </source>
</evidence>
<keyword evidence="3 6" id="KW-0963">Cytoplasm</keyword>
<feature type="domain" description="Small ribosomal subunit protein uS2 C-terminal" evidence="9">
    <location>
        <begin position="201"/>
        <end position="282"/>
    </location>
</feature>
<dbReference type="InterPro" id="IPR018130">
    <property type="entry name" value="Ribosomal_uS2_CS"/>
</dbReference>
<name>A0A5A8DJ19_CAFRO</name>
<evidence type="ECO:0000313" key="15">
    <source>
        <dbReference type="Proteomes" id="UP000322899"/>
    </source>
</evidence>
<keyword evidence="4 6" id="KW-0689">Ribosomal protein</keyword>
<dbReference type="FunFam" id="3.40.50.10490:FF:000017">
    <property type="entry name" value="40S ribosomal protein SA"/>
    <property type="match status" value="1"/>
</dbReference>
<sequence>MAVDMTKDRREEAIKMLVAAESHVGSKALDFQMRPYIYRRRTNGIYIINVADTWAKIQLAARVIAAVENPKDVIAIAARPFGQRAVLKFAHYTDAQCLAGRFTPGTFTNQITKQFKEPRVLIVTDPRVDHQAVKEASYVNMPIIALCDSDAPMDYVDVAIPVNNKGRHSIGLVYWLLAREVLVLRGEASRDADWEVAVDLFFYRDPEELKAQEEEEKAAKEAETKALEPEAEAGFEAAIPAELAGGEAFEAAAATEGDWSAAPAAEWSGAGAAPATAAGAGW</sequence>
<dbReference type="PROSITE" id="PS00962">
    <property type="entry name" value="RIBOSOMAL_S2_1"/>
    <property type="match status" value="1"/>
</dbReference>
<comment type="function">
    <text evidence="6">Required for the assembly and/or stability of the 40S ribosomal subunit. Required for the processing of the 20S rRNA-precursor to mature 18S rRNA in a late step of the maturation of 40S ribosomal subunits.</text>
</comment>
<reference evidence="15 16" key="1">
    <citation type="submission" date="2019-07" db="EMBL/GenBank/DDBJ databases">
        <title>Genomes of Cafeteria roenbergensis.</title>
        <authorList>
            <person name="Fischer M.G."/>
            <person name="Hackl T."/>
            <person name="Roman M."/>
        </authorList>
    </citation>
    <scope>NUCLEOTIDE SEQUENCE [LARGE SCALE GENOMIC DNA]</scope>
    <source>
        <strain evidence="11 16">BVI</strain>
        <strain evidence="13 18">Cflag</strain>
        <strain evidence="14 15">E4-10P</strain>
        <strain evidence="12 17">RCC970-E3</strain>
    </source>
</reference>
<dbReference type="InterPro" id="IPR032281">
    <property type="entry name" value="Ribosomal_uS2_C"/>
</dbReference>
<evidence type="ECO:0000313" key="11">
    <source>
        <dbReference type="EMBL" id="KAA0155619.1"/>
    </source>
</evidence>
<dbReference type="HAMAP" id="MF_03015">
    <property type="entry name" value="Ribosomal_S2_euk"/>
    <property type="match status" value="1"/>
</dbReference>
<dbReference type="Pfam" id="PF16122">
    <property type="entry name" value="40S_SA_C"/>
    <property type="match status" value="1"/>
</dbReference>
<evidence type="ECO:0000256" key="3">
    <source>
        <dbReference type="ARBA" id="ARBA00022490"/>
    </source>
</evidence>
<accession>A0A5A8DJ19</accession>
<dbReference type="Gene3D" id="3.40.50.10490">
    <property type="entry name" value="Glucose-6-phosphate isomerase like protein, domain 1"/>
    <property type="match status" value="1"/>
</dbReference>
<dbReference type="Pfam" id="PF00318">
    <property type="entry name" value="Ribosomal_S2"/>
    <property type="match status" value="1"/>
</dbReference>
<dbReference type="PRINTS" id="PR00395">
    <property type="entry name" value="RIBOSOMALS2"/>
</dbReference>
<comment type="similarity">
    <text evidence="2 6 7">Belongs to the universal ribosomal protein uS2 family.</text>
</comment>
<dbReference type="EMBL" id="VLTO01000021">
    <property type="protein sequence ID" value="KAA0174586.1"/>
    <property type="molecule type" value="Genomic_DNA"/>
</dbReference>
<dbReference type="EMBL" id="VLTM01000020">
    <property type="protein sequence ID" value="KAA0163831.1"/>
    <property type="molecule type" value="Genomic_DNA"/>
</dbReference>
<keyword evidence="5 6" id="KW-0687">Ribonucleoprotein</keyword>
<dbReference type="AlphaFoldDB" id="A0A5A8DJ19"/>